<dbReference type="OrthoDB" id="188511at2759"/>
<keyword evidence="1" id="KW-1015">Disulfide bond</keyword>
<keyword evidence="6" id="KW-1185">Reference proteome</keyword>
<organism evidence="5 6">
    <name type="scientific">Hypsibius exemplaris</name>
    <name type="common">Freshwater tardigrade</name>
    <dbReference type="NCBI Taxonomy" id="2072580"/>
    <lineage>
        <taxon>Eukaryota</taxon>
        <taxon>Metazoa</taxon>
        <taxon>Ecdysozoa</taxon>
        <taxon>Tardigrada</taxon>
        <taxon>Eutardigrada</taxon>
        <taxon>Parachela</taxon>
        <taxon>Hypsibioidea</taxon>
        <taxon>Hypsibiidae</taxon>
        <taxon>Hypsibius</taxon>
    </lineage>
</organism>
<dbReference type="PANTHER" id="PTHR46901">
    <property type="entry name" value="GH04942P"/>
    <property type="match status" value="1"/>
</dbReference>
<dbReference type="PANTHER" id="PTHR46901:SF2">
    <property type="entry name" value="GH04942P"/>
    <property type="match status" value="1"/>
</dbReference>
<dbReference type="InterPro" id="IPR045266">
    <property type="entry name" value="DOH_DOMON"/>
</dbReference>
<evidence type="ECO:0000256" key="2">
    <source>
        <dbReference type="SAM" id="MobiDB-lite"/>
    </source>
</evidence>
<reference evidence="6" key="1">
    <citation type="submission" date="2017-01" db="EMBL/GenBank/DDBJ databases">
        <title>Comparative genomics of anhydrobiosis in the tardigrade Hypsibius dujardini.</title>
        <authorList>
            <person name="Yoshida Y."/>
            <person name="Koutsovoulos G."/>
            <person name="Laetsch D."/>
            <person name="Stevens L."/>
            <person name="Kumar S."/>
            <person name="Horikawa D."/>
            <person name="Ishino K."/>
            <person name="Komine S."/>
            <person name="Tomita M."/>
            <person name="Blaxter M."/>
            <person name="Arakawa K."/>
        </authorList>
    </citation>
    <scope>NUCLEOTIDE SEQUENCE [LARGE SCALE GENOMIC DNA]</scope>
    <source>
        <strain evidence="6">Z151</strain>
    </source>
</reference>
<proteinExistence type="predicted"/>
<protein>
    <recommendedName>
        <fullName evidence="4">EGF-like domain-containing protein</fullName>
    </recommendedName>
</protein>
<dbReference type="CDD" id="cd00054">
    <property type="entry name" value="EGF_CA"/>
    <property type="match status" value="1"/>
</dbReference>
<dbReference type="PROSITE" id="PS01186">
    <property type="entry name" value="EGF_2"/>
    <property type="match status" value="2"/>
</dbReference>
<feature type="signal peptide" evidence="3">
    <location>
        <begin position="1"/>
        <end position="23"/>
    </location>
</feature>
<dbReference type="CDD" id="cd09631">
    <property type="entry name" value="DOMON_DOH"/>
    <property type="match status" value="1"/>
</dbReference>
<feature type="chain" id="PRO_5040886313" description="EGF-like domain-containing protein" evidence="3">
    <location>
        <begin position="24"/>
        <end position="538"/>
    </location>
</feature>
<dbReference type="PROSITE" id="PS50026">
    <property type="entry name" value="EGF_3"/>
    <property type="match status" value="1"/>
</dbReference>
<dbReference type="PROSITE" id="PS00022">
    <property type="entry name" value="EGF_1"/>
    <property type="match status" value="1"/>
</dbReference>
<evidence type="ECO:0000313" key="6">
    <source>
        <dbReference type="Proteomes" id="UP000192578"/>
    </source>
</evidence>
<dbReference type="Proteomes" id="UP000192578">
    <property type="component" value="Unassembled WGS sequence"/>
</dbReference>
<keyword evidence="3" id="KW-0732">Signal</keyword>
<sequence>MDPFSRFAGRVLGLGLLLNIAVAHVRLQYPVARNYATDALGNKWTVGLCGMPRDAHLTTDLQAGSTFNVTWHLGAWHEGGLRVELLDTNYNLIKLLVPAGGDLNDTSPAHFTAKDGVSGTWFGDDPAPTRQEVTLPAGITCNNCVIRLVKLAQTLDPTDPGSMYYFNSCSDVNVLNETDVVSKCSGRGTWRGSSCQCQKPFVGDVCQYADECADNADCGPHGSCIDTQAQAYPKKQCYCQFGWHGQACALESSVKVPDFKAELYKNRTGKFGGFTFYWRILEDIAEIEVVVVAKAKNWVAVGWRPSGSNTSCKAFPDVKPDTTVTMTTDGKSVKTVLDFMDRNSSFFTGSLHPMACTDITYIATHGNLSRFLDTYTRDHSTPLQDSVYGGSDGLTAAVAYEDPTTNIITALYRRKLIASDPSDVSVLNGPMHVIWSMGADPFDPSGVSAATGNNATAPLTHDEILRQFPRKGDFNSHNHNPRSRGVWEVNLRTGETWTPKEVFVSTYKDPTKGKMPETKADPFSALSSSVQATSALQT</sequence>
<evidence type="ECO:0000259" key="4">
    <source>
        <dbReference type="PROSITE" id="PS50026"/>
    </source>
</evidence>
<gene>
    <name evidence="5" type="ORF">BV898_14751</name>
</gene>
<comment type="caution">
    <text evidence="5">The sequence shown here is derived from an EMBL/GenBank/DDBJ whole genome shotgun (WGS) entry which is preliminary data.</text>
</comment>
<feature type="compositionally biased region" description="Basic and acidic residues" evidence="2">
    <location>
        <begin position="509"/>
        <end position="520"/>
    </location>
</feature>
<dbReference type="InterPro" id="IPR000742">
    <property type="entry name" value="EGF"/>
</dbReference>
<feature type="compositionally biased region" description="Polar residues" evidence="2">
    <location>
        <begin position="525"/>
        <end position="538"/>
    </location>
</feature>
<feature type="region of interest" description="Disordered" evidence="2">
    <location>
        <begin position="508"/>
        <end position="538"/>
    </location>
</feature>
<dbReference type="Gene3D" id="2.10.25.10">
    <property type="entry name" value="Laminin"/>
    <property type="match status" value="1"/>
</dbReference>
<evidence type="ECO:0000256" key="1">
    <source>
        <dbReference type="PROSITE-ProRule" id="PRU00076"/>
    </source>
</evidence>
<feature type="disulfide bond" evidence="1">
    <location>
        <begin position="239"/>
        <end position="248"/>
    </location>
</feature>
<name>A0A9X6NCR1_HYPEX</name>
<keyword evidence="1" id="KW-0245">EGF-like domain</keyword>
<dbReference type="CDD" id="cd00448">
    <property type="entry name" value="YjgF_YER057c_UK114_family"/>
    <property type="match status" value="1"/>
</dbReference>
<evidence type="ECO:0000256" key="3">
    <source>
        <dbReference type="SAM" id="SignalP"/>
    </source>
</evidence>
<accession>A0A9X6NCR1</accession>
<evidence type="ECO:0000313" key="5">
    <source>
        <dbReference type="EMBL" id="OWA50228.1"/>
    </source>
</evidence>
<feature type="domain" description="EGF-like" evidence="4">
    <location>
        <begin position="208"/>
        <end position="249"/>
    </location>
</feature>
<dbReference type="EMBL" id="MTYJ01000185">
    <property type="protein sequence ID" value="OWA50228.1"/>
    <property type="molecule type" value="Genomic_DNA"/>
</dbReference>
<comment type="caution">
    <text evidence="1">Lacks conserved residue(s) required for the propagation of feature annotation.</text>
</comment>
<dbReference type="AlphaFoldDB" id="A0A9X6NCR1"/>